<evidence type="ECO:0000313" key="3">
    <source>
        <dbReference type="Proteomes" id="UP000030759"/>
    </source>
</evidence>
<name>A0A061INM3_CRIGR</name>
<dbReference type="EMBL" id="KE666426">
    <property type="protein sequence ID" value="ERE88093.1"/>
    <property type="molecule type" value="Genomic_DNA"/>
</dbReference>
<protein>
    <submittedName>
        <fullName evidence="2">Uncharacterized protein</fullName>
    </submittedName>
</protein>
<dbReference type="PANTHER" id="PTHR31094">
    <property type="entry name" value="RIKEN CDNA 2310061I04 GENE"/>
    <property type="match status" value="1"/>
</dbReference>
<sequence>MSSSGAPNDNSLRFRTTYAMDAPGSPRPSPDTPSRDQSMEEHLAVMHEKLRQELPTLFLRSHDYTLYSMDVEFINEILSIRTKGRTWYVMSLTLCRFLVWNYFAQFRLEILQLTRHPENWTLQARWRLVGLPIHMFFMRFYRRDKEDLYRTFDAYSTFYLNSSGLICRHHLDKVSVGTGWGRVKGRACLCSSPASINLSLQLTPSHSPSTPVKKLLVGALVALGLSEPEPNLHTCSKA</sequence>
<dbReference type="Pfam" id="PF10184">
    <property type="entry name" value="DUF2358"/>
    <property type="match status" value="1"/>
</dbReference>
<gene>
    <name evidence="2" type="ORF">H671_1g3326</name>
</gene>
<proteinExistence type="predicted"/>
<organism evidence="2 3">
    <name type="scientific">Cricetulus griseus</name>
    <name type="common">Chinese hamster</name>
    <name type="synonym">Cricetulus barabensis griseus</name>
    <dbReference type="NCBI Taxonomy" id="10029"/>
    <lineage>
        <taxon>Eukaryota</taxon>
        <taxon>Metazoa</taxon>
        <taxon>Chordata</taxon>
        <taxon>Craniata</taxon>
        <taxon>Vertebrata</taxon>
        <taxon>Euteleostomi</taxon>
        <taxon>Mammalia</taxon>
        <taxon>Eutheria</taxon>
        <taxon>Euarchontoglires</taxon>
        <taxon>Glires</taxon>
        <taxon>Rodentia</taxon>
        <taxon>Myomorpha</taxon>
        <taxon>Muroidea</taxon>
        <taxon>Cricetidae</taxon>
        <taxon>Cricetinae</taxon>
        <taxon>Cricetulus</taxon>
    </lineage>
</organism>
<dbReference type="InterPro" id="IPR018790">
    <property type="entry name" value="DUF2358"/>
</dbReference>
<evidence type="ECO:0000256" key="1">
    <source>
        <dbReference type="SAM" id="MobiDB-lite"/>
    </source>
</evidence>
<dbReference type="PANTHER" id="PTHR31094:SF2">
    <property type="entry name" value="RIKEN CDNA 2310061I04 GENE"/>
    <property type="match status" value="1"/>
</dbReference>
<feature type="region of interest" description="Disordered" evidence="1">
    <location>
        <begin position="1"/>
        <end position="39"/>
    </location>
</feature>
<evidence type="ECO:0000313" key="2">
    <source>
        <dbReference type="EMBL" id="ERE88093.1"/>
    </source>
</evidence>
<feature type="compositionally biased region" description="Polar residues" evidence="1">
    <location>
        <begin position="1"/>
        <end position="14"/>
    </location>
</feature>
<reference evidence="3" key="1">
    <citation type="journal article" date="2013" name="Nat. Biotechnol.">
        <title>Chinese hamster genome sequenced from sorted chromosomes.</title>
        <authorList>
            <person name="Brinkrolf K."/>
            <person name="Rupp O."/>
            <person name="Laux H."/>
            <person name="Kollin F."/>
            <person name="Ernst W."/>
            <person name="Linke B."/>
            <person name="Kofler R."/>
            <person name="Romand S."/>
            <person name="Hesse F."/>
            <person name="Budach W.E."/>
            <person name="Galosy S."/>
            <person name="Muller D."/>
            <person name="Noll T."/>
            <person name="Wienberg J."/>
            <person name="Jostock T."/>
            <person name="Leonard M."/>
            <person name="Grillari J."/>
            <person name="Tauch A."/>
            <person name="Goesmann A."/>
            <person name="Helk B."/>
            <person name="Mott J.E."/>
            <person name="Puhler A."/>
            <person name="Borth N."/>
        </authorList>
    </citation>
    <scope>NUCLEOTIDE SEQUENCE [LARGE SCALE GENOMIC DNA]</scope>
    <source>
        <strain evidence="3">17A/GY</strain>
    </source>
</reference>
<accession>A0A061INM3</accession>
<dbReference type="AlphaFoldDB" id="A0A061INM3"/>
<dbReference type="Proteomes" id="UP000030759">
    <property type="component" value="Unassembled WGS sequence"/>
</dbReference>